<keyword evidence="3" id="KW-1185">Reference proteome</keyword>
<feature type="region of interest" description="Disordered" evidence="1">
    <location>
        <begin position="284"/>
        <end position="331"/>
    </location>
</feature>
<accession>A0AAN7GZF8</accession>
<feature type="compositionally biased region" description="Polar residues" evidence="1">
    <location>
        <begin position="390"/>
        <end position="421"/>
    </location>
</feature>
<feature type="compositionally biased region" description="Basic and acidic residues" evidence="1">
    <location>
        <begin position="61"/>
        <end position="89"/>
    </location>
</feature>
<feature type="region of interest" description="Disordered" evidence="1">
    <location>
        <begin position="24"/>
        <end position="48"/>
    </location>
</feature>
<feature type="compositionally biased region" description="Polar residues" evidence="1">
    <location>
        <begin position="462"/>
        <end position="477"/>
    </location>
</feature>
<comment type="caution">
    <text evidence="2">The sequence shown here is derived from an EMBL/GenBank/DDBJ whole genome shotgun (WGS) entry which is preliminary data.</text>
</comment>
<feature type="region of interest" description="Disordered" evidence="1">
    <location>
        <begin position="491"/>
        <end position="526"/>
    </location>
</feature>
<feature type="compositionally biased region" description="Acidic residues" evidence="1">
    <location>
        <begin position="163"/>
        <end position="173"/>
    </location>
</feature>
<feature type="region of interest" description="Disordered" evidence="1">
    <location>
        <begin position="359"/>
        <end position="477"/>
    </location>
</feature>
<feature type="compositionally biased region" description="Basic and acidic residues" evidence="1">
    <location>
        <begin position="289"/>
        <end position="309"/>
    </location>
</feature>
<evidence type="ECO:0000313" key="3">
    <source>
        <dbReference type="Proteomes" id="UP001301958"/>
    </source>
</evidence>
<dbReference type="Proteomes" id="UP001301958">
    <property type="component" value="Unassembled WGS sequence"/>
</dbReference>
<evidence type="ECO:0000256" key="1">
    <source>
        <dbReference type="SAM" id="MobiDB-lite"/>
    </source>
</evidence>
<feature type="compositionally biased region" description="Basic and acidic residues" evidence="1">
    <location>
        <begin position="142"/>
        <end position="152"/>
    </location>
</feature>
<sequence>MPRQATFSVVPETLAPQPGAVLARPMTSKQAQKLYREKTKMPKMSRQEMRRWELVEQERIRKELEKDNQLNRARFLREKKKEKEREKLQAKKKSGQPIAPPRPSQPMITAFARKKVPEQKKEPTPPPPPSPSPLPAPSPSPPHREPDQEIKEQQPNAIHEYEGETLVEDEEEERASREIGISSTPEQPVAEEKVDASTILDEVLHSSLQPPKSTSNEEEPVERQTEQQRVQPEHERVVPSSPPICVLPSSPPIGVSGTMRTVKDGPRYAAGVVVEPLEEFGPGVQIGKQMDEKGLPKGEKCTWSRDKSHSTPTQQTPSRSPGFNKENKRIIPSTQAFNLEAEEIDWDCIMVGAEKHVNAMSRAIPPPPPPRRPAQVTPRSAQATPKAIQTPPSRATGLSRSSTSNVSRPLSNTRPPTTTRSAIEEKRVSNGVQKPKYLPPHMRAQPSHPPARTPGPKAQPLAQHSPNQPPTSTQLFLLSNFDELFPSVSQEARELGTPVAKTPKPPFKHPSGPAFLKPGLPSKVVKPPLHARSAAGKPAFKPTTASPAAEIPFLSTQDLVMSTQDLQEIKVPTPLRTGPPVFLKPKSQTSPLSQTGRPVAPGRQFLTKRR</sequence>
<reference evidence="2" key="2">
    <citation type="submission" date="2023-05" db="EMBL/GenBank/DDBJ databases">
        <authorList>
            <consortium name="Lawrence Berkeley National Laboratory"/>
            <person name="Steindorff A."/>
            <person name="Hensen N."/>
            <person name="Bonometti L."/>
            <person name="Westerberg I."/>
            <person name="Brannstrom I.O."/>
            <person name="Guillou S."/>
            <person name="Cros-Aarteil S."/>
            <person name="Calhoun S."/>
            <person name="Haridas S."/>
            <person name="Kuo A."/>
            <person name="Mondo S."/>
            <person name="Pangilinan J."/>
            <person name="Riley R."/>
            <person name="Labutti K."/>
            <person name="Andreopoulos B."/>
            <person name="Lipzen A."/>
            <person name="Chen C."/>
            <person name="Yanf M."/>
            <person name="Daum C."/>
            <person name="Ng V."/>
            <person name="Clum A."/>
            <person name="Ohm R."/>
            <person name="Martin F."/>
            <person name="Silar P."/>
            <person name="Natvig D."/>
            <person name="Lalanne C."/>
            <person name="Gautier V."/>
            <person name="Ament-Velasquez S.L."/>
            <person name="Kruys A."/>
            <person name="Hutchinson M.I."/>
            <person name="Powell A.J."/>
            <person name="Barry K."/>
            <person name="Miller A.N."/>
            <person name="Grigoriev I.V."/>
            <person name="Debuchy R."/>
            <person name="Gladieux P."/>
            <person name="Thoren M.H."/>
            <person name="Johannesson H."/>
        </authorList>
    </citation>
    <scope>NUCLEOTIDE SEQUENCE</scope>
    <source>
        <strain evidence="2">CBS 990.96</strain>
    </source>
</reference>
<protein>
    <submittedName>
        <fullName evidence="2">Uncharacterized protein</fullName>
    </submittedName>
</protein>
<proteinExistence type="predicted"/>
<feature type="compositionally biased region" description="Basic and acidic residues" evidence="1">
    <location>
        <begin position="34"/>
        <end position="48"/>
    </location>
</feature>
<reference evidence="2" key="1">
    <citation type="journal article" date="2023" name="Mol. Phylogenet. Evol.">
        <title>Genome-scale phylogeny and comparative genomics of the fungal order Sordariales.</title>
        <authorList>
            <person name="Hensen N."/>
            <person name="Bonometti L."/>
            <person name="Westerberg I."/>
            <person name="Brannstrom I.O."/>
            <person name="Guillou S."/>
            <person name="Cros-Aarteil S."/>
            <person name="Calhoun S."/>
            <person name="Haridas S."/>
            <person name="Kuo A."/>
            <person name="Mondo S."/>
            <person name="Pangilinan J."/>
            <person name="Riley R."/>
            <person name="LaButti K."/>
            <person name="Andreopoulos B."/>
            <person name="Lipzen A."/>
            <person name="Chen C."/>
            <person name="Yan M."/>
            <person name="Daum C."/>
            <person name="Ng V."/>
            <person name="Clum A."/>
            <person name="Steindorff A."/>
            <person name="Ohm R.A."/>
            <person name="Martin F."/>
            <person name="Silar P."/>
            <person name="Natvig D.O."/>
            <person name="Lalanne C."/>
            <person name="Gautier V."/>
            <person name="Ament-Velasquez S.L."/>
            <person name="Kruys A."/>
            <person name="Hutchinson M.I."/>
            <person name="Powell A.J."/>
            <person name="Barry K."/>
            <person name="Miller A.N."/>
            <person name="Grigoriev I.V."/>
            <person name="Debuchy R."/>
            <person name="Gladieux P."/>
            <person name="Hiltunen Thoren M."/>
            <person name="Johannesson H."/>
        </authorList>
    </citation>
    <scope>NUCLEOTIDE SEQUENCE</scope>
    <source>
        <strain evidence="2">CBS 990.96</strain>
    </source>
</reference>
<feature type="compositionally biased region" description="Polar residues" evidence="1">
    <location>
        <begin position="310"/>
        <end position="321"/>
    </location>
</feature>
<feature type="compositionally biased region" description="Pro residues" evidence="1">
    <location>
        <begin position="124"/>
        <end position="141"/>
    </location>
</feature>
<dbReference type="AlphaFoldDB" id="A0AAN7GZF8"/>
<organism evidence="2 3">
    <name type="scientific">Podospora fimiseda</name>
    <dbReference type="NCBI Taxonomy" id="252190"/>
    <lineage>
        <taxon>Eukaryota</taxon>
        <taxon>Fungi</taxon>
        <taxon>Dikarya</taxon>
        <taxon>Ascomycota</taxon>
        <taxon>Pezizomycotina</taxon>
        <taxon>Sordariomycetes</taxon>
        <taxon>Sordariomycetidae</taxon>
        <taxon>Sordariales</taxon>
        <taxon>Podosporaceae</taxon>
        <taxon>Podospora</taxon>
    </lineage>
</organism>
<evidence type="ECO:0000313" key="2">
    <source>
        <dbReference type="EMBL" id="KAK4227747.1"/>
    </source>
</evidence>
<feature type="region of interest" description="Disordered" evidence="1">
    <location>
        <begin position="61"/>
        <end position="260"/>
    </location>
</feature>
<gene>
    <name evidence="2" type="ORF">QBC38DRAFT_182807</name>
</gene>
<feature type="compositionally biased region" description="Basic and acidic residues" evidence="1">
    <location>
        <begin position="221"/>
        <end position="237"/>
    </location>
</feature>
<name>A0AAN7GZF8_9PEZI</name>
<dbReference type="EMBL" id="MU865327">
    <property type="protein sequence ID" value="KAK4227747.1"/>
    <property type="molecule type" value="Genomic_DNA"/>
</dbReference>
<feature type="region of interest" description="Disordered" evidence="1">
    <location>
        <begin position="570"/>
        <end position="610"/>
    </location>
</feature>
<feature type="compositionally biased region" description="Polar residues" evidence="1">
    <location>
        <begin position="586"/>
        <end position="596"/>
    </location>
</feature>